<comment type="caution">
    <text evidence="2">The sequence shown here is derived from an EMBL/GenBank/DDBJ whole genome shotgun (WGS) entry which is preliminary data.</text>
</comment>
<dbReference type="Proteomes" id="UP001604336">
    <property type="component" value="Unassembled WGS sequence"/>
</dbReference>
<organism evidence="2 3">
    <name type="scientific">Abeliophyllum distichum</name>
    <dbReference type="NCBI Taxonomy" id="126358"/>
    <lineage>
        <taxon>Eukaryota</taxon>
        <taxon>Viridiplantae</taxon>
        <taxon>Streptophyta</taxon>
        <taxon>Embryophyta</taxon>
        <taxon>Tracheophyta</taxon>
        <taxon>Spermatophyta</taxon>
        <taxon>Magnoliopsida</taxon>
        <taxon>eudicotyledons</taxon>
        <taxon>Gunneridae</taxon>
        <taxon>Pentapetalae</taxon>
        <taxon>asterids</taxon>
        <taxon>lamiids</taxon>
        <taxon>Lamiales</taxon>
        <taxon>Oleaceae</taxon>
        <taxon>Forsythieae</taxon>
        <taxon>Abeliophyllum</taxon>
    </lineage>
</organism>
<protein>
    <submittedName>
        <fullName evidence="2">Uncharacterized protein</fullName>
    </submittedName>
</protein>
<keyword evidence="3" id="KW-1185">Reference proteome</keyword>
<proteinExistence type="predicted"/>
<name>A0ABD1UNV9_9LAMI</name>
<accession>A0ABD1UNV9</accession>
<sequence>MIQHVDRHLMHALPKEDIFAQGALSLGLGHLASCSFHGAQLRSRASPIGTRPPSILLLPRSTASLNGLSHWDSATKQLAPPAEHSFAQGPLPLGLGHPSA</sequence>
<dbReference type="EMBL" id="JBFOLK010000003">
    <property type="protein sequence ID" value="KAL2526403.1"/>
    <property type="molecule type" value="Genomic_DNA"/>
</dbReference>
<evidence type="ECO:0000256" key="1">
    <source>
        <dbReference type="SAM" id="MobiDB-lite"/>
    </source>
</evidence>
<evidence type="ECO:0000313" key="3">
    <source>
        <dbReference type="Proteomes" id="UP001604336"/>
    </source>
</evidence>
<feature type="region of interest" description="Disordered" evidence="1">
    <location>
        <begin position="81"/>
        <end position="100"/>
    </location>
</feature>
<reference evidence="3" key="1">
    <citation type="submission" date="2024-07" db="EMBL/GenBank/DDBJ databases">
        <title>Two chromosome-level genome assemblies of Korean endemic species Abeliophyllum distichum and Forsythia ovata (Oleaceae).</title>
        <authorList>
            <person name="Jang H."/>
        </authorList>
    </citation>
    <scope>NUCLEOTIDE SEQUENCE [LARGE SCALE GENOMIC DNA]</scope>
</reference>
<gene>
    <name evidence="2" type="ORF">Adt_11457</name>
</gene>
<dbReference type="AlphaFoldDB" id="A0ABD1UNV9"/>
<evidence type="ECO:0000313" key="2">
    <source>
        <dbReference type="EMBL" id="KAL2526403.1"/>
    </source>
</evidence>